<keyword evidence="3" id="KW-1185">Reference proteome</keyword>
<feature type="transmembrane region" description="Helical" evidence="1">
    <location>
        <begin position="72"/>
        <end position="90"/>
    </location>
</feature>
<dbReference type="EMBL" id="JAACJL010000058">
    <property type="protein sequence ID" value="KAF4610513.1"/>
    <property type="molecule type" value="Genomic_DNA"/>
</dbReference>
<protein>
    <submittedName>
        <fullName evidence="2">Uncharacterized protein</fullName>
    </submittedName>
</protein>
<comment type="caution">
    <text evidence="2">The sequence shown here is derived from an EMBL/GenBank/DDBJ whole genome shotgun (WGS) entry which is preliminary data.</text>
</comment>
<dbReference type="Proteomes" id="UP000521872">
    <property type="component" value="Unassembled WGS sequence"/>
</dbReference>
<organism evidence="2 3">
    <name type="scientific">Agrocybe pediades</name>
    <dbReference type="NCBI Taxonomy" id="84607"/>
    <lineage>
        <taxon>Eukaryota</taxon>
        <taxon>Fungi</taxon>
        <taxon>Dikarya</taxon>
        <taxon>Basidiomycota</taxon>
        <taxon>Agaricomycotina</taxon>
        <taxon>Agaricomycetes</taxon>
        <taxon>Agaricomycetidae</taxon>
        <taxon>Agaricales</taxon>
        <taxon>Agaricineae</taxon>
        <taxon>Strophariaceae</taxon>
        <taxon>Agrocybe</taxon>
    </lineage>
</organism>
<feature type="transmembrane region" description="Helical" evidence="1">
    <location>
        <begin position="48"/>
        <end position="65"/>
    </location>
</feature>
<gene>
    <name evidence="2" type="ORF">D9613_006744</name>
</gene>
<reference evidence="2 3" key="1">
    <citation type="submission" date="2019-12" db="EMBL/GenBank/DDBJ databases">
        <authorList>
            <person name="Floudas D."/>
            <person name="Bentzer J."/>
            <person name="Ahren D."/>
            <person name="Johansson T."/>
            <person name="Persson P."/>
            <person name="Tunlid A."/>
        </authorList>
    </citation>
    <scope>NUCLEOTIDE SEQUENCE [LARGE SCALE GENOMIC DNA]</scope>
    <source>
        <strain evidence="2 3">CBS 102.39</strain>
    </source>
</reference>
<accession>A0A8H4VIB2</accession>
<proteinExistence type="predicted"/>
<evidence type="ECO:0000313" key="2">
    <source>
        <dbReference type="EMBL" id="KAF4610513.1"/>
    </source>
</evidence>
<feature type="transmembrane region" description="Helical" evidence="1">
    <location>
        <begin position="20"/>
        <end position="42"/>
    </location>
</feature>
<feature type="transmembrane region" description="Helical" evidence="1">
    <location>
        <begin position="105"/>
        <end position="127"/>
    </location>
</feature>
<sequence length="137" mass="15252">MAQKFTGIQALFFNFYARLYTLRVVILCALVALLSSLSFMQSKVFNKAWAILLVFVIFHHILSAVKLKYISGILNVVLTLGETIGSVYYARKLPNIKPYSPEIDAYHVVASWILVAGLSILSIFKLATVTKAPISLI</sequence>
<keyword evidence="1" id="KW-0812">Transmembrane</keyword>
<dbReference type="AlphaFoldDB" id="A0A8H4VIB2"/>
<evidence type="ECO:0000313" key="3">
    <source>
        <dbReference type="Proteomes" id="UP000521872"/>
    </source>
</evidence>
<keyword evidence="1" id="KW-1133">Transmembrane helix</keyword>
<keyword evidence="1" id="KW-0472">Membrane</keyword>
<evidence type="ECO:0000256" key="1">
    <source>
        <dbReference type="SAM" id="Phobius"/>
    </source>
</evidence>
<name>A0A8H4VIB2_9AGAR</name>